<dbReference type="SUPFAM" id="SSF53649">
    <property type="entry name" value="Alkaline phosphatase-like"/>
    <property type="match status" value="1"/>
</dbReference>
<evidence type="ECO:0000313" key="6">
    <source>
        <dbReference type="EMBL" id="GGI46930.1"/>
    </source>
</evidence>
<evidence type="ECO:0000256" key="2">
    <source>
        <dbReference type="ARBA" id="ARBA00022723"/>
    </source>
</evidence>
<dbReference type="InterPro" id="IPR024607">
    <property type="entry name" value="Sulfatase_CS"/>
</dbReference>
<dbReference type="InterPro" id="IPR017850">
    <property type="entry name" value="Alkaline_phosphatase_core_sf"/>
</dbReference>
<dbReference type="Gene3D" id="3.30.1120.10">
    <property type="match status" value="1"/>
</dbReference>
<sequence length="483" mass="54476">MKPSIKASKKSSKKPSEKPNIIYIFADQWRKQAVGFMGEDPVITPNMDLFAEQSLVFNHALSCTPLCSPHRAALMTGKYPQSNGVYTNCKIGADVMLSPDEVCVGDALKSAGYQTGYIGKWHLDLPEVNLCDEPVSGARDWDAFTPPGPKRHGFDFWYSYGAYDHHMEPHYWRDTPEMIQVDQWSLEHETGIALEYIRSKSDNSEPFALFVSWNPPHSPFELVPDVYKEIYKDKELSLRPNVSSERLAAHTGEPFESGDEALQRYTRDYFAAVSGMDEQFGRIWQEVQQLGISENTLIVLTSDHGELMGSHGLMAKHSWHEESIGIPCLMNWTGTIQKGSTDLLFNSVDIMPTLLGLAEIPVPDTVEGLDLSSHILGNSNAEVPSAFICAFPGRKEAIENFTASGLDNRQYGWRGIRTSQYTYIVHKGYVPGAEVERLLYDHEQDPYQLNPRVIKDAQEDELVMALEAELKSWLRRTNDSFDL</sequence>
<gene>
    <name evidence="6" type="ORF">GCM10008018_19590</name>
</gene>
<protein>
    <submittedName>
        <fullName evidence="6">Sulfatase</fullName>
    </submittedName>
</protein>
<comment type="caution">
    <text evidence="6">The sequence shown here is derived from an EMBL/GenBank/DDBJ whole genome shotgun (WGS) entry which is preliminary data.</text>
</comment>
<organism evidence="6 7">
    <name type="scientific">Paenibacillus marchantiophytorum</name>
    <dbReference type="NCBI Taxonomy" id="1619310"/>
    <lineage>
        <taxon>Bacteria</taxon>
        <taxon>Bacillati</taxon>
        <taxon>Bacillota</taxon>
        <taxon>Bacilli</taxon>
        <taxon>Bacillales</taxon>
        <taxon>Paenibacillaceae</taxon>
        <taxon>Paenibacillus</taxon>
    </lineage>
</organism>
<keyword evidence="7" id="KW-1185">Reference proteome</keyword>
<dbReference type="RefSeq" id="WP_229757552.1">
    <property type="nucleotide sequence ID" value="NZ_BMHE01000007.1"/>
</dbReference>
<dbReference type="InterPro" id="IPR000917">
    <property type="entry name" value="Sulfatase_N"/>
</dbReference>
<reference evidence="7" key="1">
    <citation type="journal article" date="2019" name="Int. J. Syst. Evol. Microbiol.">
        <title>The Global Catalogue of Microorganisms (GCM) 10K type strain sequencing project: providing services to taxonomists for standard genome sequencing and annotation.</title>
        <authorList>
            <consortium name="The Broad Institute Genomics Platform"/>
            <consortium name="The Broad Institute Genome Sequencing Center for Infectious Disease"/>
            <person name="Wu L."/>
            <person name="Ma J."/>
        </authorList>
    </citation>
    <scope>NUCLEOTIDE SEQUENCE [LARGE SCALE GENOMIC DNA]</scope>
    <source>
        <strain evidence="7">CGMCC 1.15043</strain>
    </source>
</reference>
<dbReference type="Proteomes" id="UP000615455">
    <property type="component" value="Unassembled WGS sequence"/>
</dbReference>
<name>A0ABQ2BT25_9BACL</name>
<comment type="similarity">
    <text evidence="1">Belongs to the sulfatase family.</text>
</comment>
<evidence type="ECO:0000256" key="4">
    <source>
        <dbReference type="ARBA" id="ARBA00022837"/>
    </source>
</evidence>
<keyword evidence="4" id="KW-0106">Calcium</keyword>
<evidence type="ECO:0000256" key="1">
    <source>
        <dbReference type="ARBA" id="ARBA00008779"/>
    </source>
</evidence>
<evidence type="ECO:0000256" key="3">
    <source>
        <dbReference type="ARBA" id="ARBA00022801"/>
    </source>
</evidence>
<feature type="domain" description="Sulfatase N-terminal" evidence="5">
    <location>
        <begin position="19"/>
        <end position="359"/>
    </location>
</feature>
<dbReference type="PANTHER" id="PTHR42693">
    <property type="entry name" value="ARYLSULFATASE FAMILY MEMBER"/>
    <property type="match status" value="1"/>
</dbReference>
<dbReference type="PROSITE" id="PS00149">
    <property type="entry name" value="SULFATASE_2"/>
    <property type="match status" value="1"/>
</dbReference>
<keyword evidence="2" id="KW-0479">Metal-binding</keyword>
<evidence type="ECO:0000313" key="7">
    <source>
        <dbReference type="Proteomes" id="UP000615455"/>
    </source>
</evidence>
<proteinExistence type="inferred from homology"/>
<accession>A0ABQ2BT25</accession>
<dbReference type="InterPro" id="IPR050738">
    <property type="entry name" value="Sulfatase"/>
</dbReference>
<dbReference type="Pfam" id="PF00884">
    <property type="entry name" value="Sulfatase"/>
    <property type="match status" value="1"/>
</dbReference>
<dbReference type="CDD" id="cd16034">
    <property type="entry name" value="sulfatase_like"/>
    <property type="match status" value="1"/>
</dbReference>
<dbReference type="PANTHER" id="PTHR42693:SF53">
    <property type="entry name" value="ENDO-4-O-SULFATASE"/>
    <property type="match status" value="1"/>
</dbReference>
<keyword evidence="3" id="KW-0378">Hydrolase</keyword>
<dbReference type="Gene3D" id="3.40.720.10">
    <property type="entry name" value="Alkaline Phosphatase, subunit A"/>
    <property type="match status" value="1"/>
</dbReference>
<dbReference type="EMBL" id="BMHE01000007">
    <property type="protein sequence ID" value="GGI46930.1"/>
    <property type="molecule type" value="Genomic_DNA"/>
</dbReference>
<evidence type="ECO:0000259" key="5">
    <source>
        <dbReference type="Pfam" id="PF00884"/>
    </source>
</evidence>